<gene>
    <name evidence="1" type="ORF">F383_29395</name>
</gene>
<evidence type="ECO:0000313" key="2">
    <source>
        <dbReference type="Proteomes" id="UP000032142"/>
    </source>
</evidence>
<name>A0A0B0MVK8_GOSAR</name>
<organism evidence="1 2">
    <name type="scientific">Gossypium arboreum</name>
    <name type="common">Tree cotton</name>
    <name type="synonym">Gossypium nanking</name>
    <dbReference type="NCBI Taxonomy" id="29729"/>
    <lineage>
        <taxon>Eukaryota</taxon>
        <taxon>Viridiplantae</taxon>
        <taxon>Streptophyta</taxon>
        <taxon>Embryophyta</taxon>
        <taxon>Tracheophyta</taxon>
        <taxon>Spermatophyta</taxon>
        <taxon>Magnoliopsida</taxon>
        <taxon>eudicotyledons</taxon>
        <taxon>Gunneridae</taxon>
        <taxon>Pentapetalae</taxon>
        <taxon>rosids</taxon>
        <taxon>malvids</taxon>
        <taxon>Malvales</taxon>
        <taxon>Malvaceae</taxon>
        <taxon>Malvoideae</taxon>
        <taxon>Gossypium</taxon>
    </lineage>
</organism>
<dbReference type="EMBL" id="JRRC01410578">
    <property type="protein sequence ID" value="KHG04382.1"/>
    <property type="molecule type" value="Genomic_DNA"/>
</dbReference>
<reference evidence="2" key="1">
    <citation type="submission" date="2014-09" db="EMBL/GenBank/DDBJ databases">
        <authorList>
            <person name="Mudge J."/>
            <person name="Ramaraj T."/>
            <person name="Lindquist I.E."/>
            <person name="Bharti A.K."/>
            <person name="Sundararajan A."/>
            <person name="Cameron C.T."/>
            <person name="Woodward J.E."/>
            <person name="May G.D."/>
            <person name="Brubaker C."/>
            <person name="Broadhvest J."/>
            <person name="Wilkins T.A."/>
        </authorList>
    </citation>
    <scope>NUCLEOTIDE SEQUENCE</scope>
    <source>
        <strain evidence="2">cv. AKA8401</strain>
    </source>
</reference>
<proteinExistence type="predicted"/>
<protein>
    <submittedName>
        <fullName evidence="1">Uncharacterized protein</fullName>
    </submittedName>
</protein>
<keyword evidence="2" id="KW-1185">Reference proteome</keyword>
<evidence type="ECO:0000313" key="1">
    <source>
        <dbReference type="EMBL" id="KHG04382.1"/>
    </source>
</evidence>
<sequence>MSCGRVDNSVCMPCFATA</sequence>
<dbReference type="AlphaFoldDB" id="A0A0B0MVK8"/>
<accession>A0A0B0MVK8</accession>
<comment type="caution">
    <text evidence="1">The sequence shown here is derived from an EMBL/GenBank/DDBJ whole genome shotgun (WGS) entry which is preliminary data.</text>
</comment>
<dbReference type="Proteomes" id="UP000032142">
    <property type="component" value="Unassembled WGS sequence"/>
</dbReference>